<protein>
    <submittedName>
        <fullName evidence="10">Uncharacterized protein</fullName>
    </submittedName>
</protein>
<keyword evidence="4" id="KW-0997">Cell inner membrane</keyword>
<dbReference type="Pfam" id="PF04143">
    <property type="entry name" value="Sulf_transp"/>
    <property type="match status" value="1"/>
</dbReference>
<evidence type="ECO:0000256" key="2">
    <source>
        <dbReference type="ARBA" id="ARBA00022448"/>
    </source>
</evidence>
<sequence>MWIGLAIGLLYVFTGRFGGVSTTFSSTWSLVLKLSYFRQPSVWNARGWRLAYALGLVLGGLYWALHAPANTSLNSGLPAWRLFLGGLIAGVGARMASGCTAGHGICGLGSLRKASFVAVPVFLVAAIVTANVLQRLL</sequence>
<dbReference type="PANTHER" id="PTHR30574">
    <property type="entry name" value="INNER MEMBRANE PROTEIN YEDE"/>
    <property type="match status" value="1"/>
</dbReference>
<dbReference type="Proteomes" id="UP000199729">
    <property type="component" value="Chromosome"/>
</dbReference>
<keyword evidence="7 9" id="KW-0472">Membrane</keyword>
<feature type="transmembrane region" description="Helical" evidence="9">
    <location>
        <begin position="49"/>
        <end position="65"/>
    </location>
</feature>
<feature type="transmembrane region" description="Helical" evidence="9">
    <location>
        <begin position="116"/>
        <end position="133"/>
    </location>
</feature>
<keyword evidence="3" id="KW-1003">Cell membrane</keyword>
<dbReference type="GO" id="GO:0005886">
    <property type="term" value="C:plasma membrane"/>
    <property type="evidence" value="ECO:0007669"/>
    <property type="project" value="UniProtKB-SubCell"/>
</dbReference>
<keyword evidence="6 9" id="KW-1133">Transmembrane helix</keyword>
<keyword evidence="11" id="KW-1185">Reference proteome</keyword>
<evidence type="ECO:0000256" key="1">
    <source>
        <dbReference type="ARBA" id="ARBA00004429"/>
    </source>
</evidence>
<dbReference type="PANTHER" id="PTHR30574:SF1">
    <property type="entry name" value="SULPHUR TRANSPORT DOMAIN-CONTAINING PROTEIN"/>
    <property type="match status" value="1"/>
</dbReference>
<reference evidence="10 11" key="1">
    <citation type="submission" date="2017-07" db="EMBL/GenBank/DDBJ databases">
        <title>Complete Genome Sequence of the cosmetic ferment Vitreoscilla filiformis (ATCC15551).</title>
        <authorList>
            <person name="Contreras S."/>
            <person name="Sagory-Zalkind P."/>
            <person name="Blanquart H."/>
            <person name="Iltis A."/>
            <person name="Morand S.C."/>
        </authorList>
    </citation>
    <scope>NUCLEOTIDE SEQUENCE [LARGE SCALE GENOMIC DNA]</scope>
    <source>
        <strain evidence="10 11">ATCC 15551</strain>
    </source>
</reference>
<evidence type="ECO:0000256" key="8">
    <source>
        <dbReference type="ARBA" id="ARBA00035655"/>
    </source>
</evidence>
<evidence type="ECO:0000313" key="11">
    <source>
        <dbReference type="Proteomes" id="UP000199729"/>
    </source>
</evidence>
<comment type="subcellular location">
    <subcellularLocation>
        <location evidence="1">Cell inner membrane</location>
        <topology evidence="1">Multi-pass membrane protein</topology>
    </subcellularLocation>
</comment>
<keyword evidence="2" id="KW-0813">Transport</keyword>
<evidence type="ECO:0000313" key="10">
    <source>
        <dbReference type="EMBL" id="ASM78430.1"/>
    </source>
</evidence>
<name>A0A221KI09_VITFI</name>
<feature type="transmembrane region" description="Helical" evidence="9">
    <location>
        <begin position="77"/>
        <end position="96"/>
    </location>
</feature>
<evidence type="ECO:0000256" key="3">
    <source>
        <dbReference type="ARBA" id="ARBA00022475"/>
    </source>
</evidence>
<gene>
    <name evidence="10" type="ORF">VITFI_CDS2653</name>
</gene>
<comment type="similarity">
    <text evidence="8">Belongs to the TsuA/YedE (TC 9.B.102) family.</text>
</comment>
<accession>A0A221KI09</accession>
<dbReference type="EMBL" id="CP022423">
    <property type="protein sequence ID" value="ASM78430.1"/>
    <property type="molecule type" value="Genomic_DNA"/>
</dbReference>
<evidence type="ECO:0000256" key="7">
    <source>
        <dbReference type="ARBA" id="ARBA00023136"/>
    </source>
</evidence>
<proteinExistence type="inferred from homology"/>
<evidence type="ECO:0000256" key="6">
    <source>
        <dbReference type="ARBA" id="ARBA00022989"/>
    </source>
</evidence>
<dbReference type="AlphaFoldDB" id="A0A221KI09"/>
<dbReference type="KEGG" id="vff:VITFI_CDS2653"/>
<evidence type="ECO:0000256" key="5">
    <source>
        <dbReference type="ARBA" id="ARBA00022692"/>
    </source>
</evidence>
<organism evidence="10 11">
    <name type="scientific">Vitreoscilla filiformis</name>
    <dbReference type="NCBI Taxonomy" id="63"/>
    <lineage>
        <taxon>Bacteria</taxon>
        <taxon>Pseudomonadati</taxon>
        <taxon>Pseudomonadota</taxon>
        <taxon>Betaproteobacteria</taxon>
        <taxon>Neisseriales</taxon>
        <taxon>Neisseriaceae</taxon>
        <taxon>Vitreoscilla</taxon>
    </lineage>
</organism>
<keyword evidence="5 9" id="KW-0812">Transmembrane</keyword>
<dbReference type="InterPro" id="IPR007272">
    <property type="entry name" value="Sulf_transp_TsuA/YedE"/>
</dbReference>
<evidence type="ECO:0000256" key="4">
    <source>
        <dbReference type="ARBA" id="ARBA00022519"/>
    </source>
</evidence>
<evidence type="ECO:0000256" key="9">
    <source>
        <dbReference type="SAM" id="Phobius"/>
    </source>
</evidence>